<gene>
    <name evidence="5" type="ORF">ABH309_08460</name>
</gene>
<feature type="non-terminal residue" evidence="5">
    <location>
        <position position="68"/>
    </location>
</feature>
<keyword evidence="2" id="KW-0547">Nucleotide-binding</keyword>
<feature type="domain" description="Bacterial type II secretion system protein E" evidence="4">
    <location>
        <begin position="1"/>
        <end position="68"/>
    </location>
</feature>
<dbReference type="PANTHER" id="PTHR30258:SF2">
    <property type="entry name" value="COMG OPERON PROTEIN 1"/>
    <property type="match status" value="1"/>
</dbReference>
<evidence type="ECO:0000259" key="4">
    <source>
        <dbReference type="Pfam" id="PF00437"/>
    </source>
</evidence>
<name>A0ABV0H3G4_9NEIS</name>
<dbReference type="Pfam" id="PF00437">
    <property type="entry name" value="T2SSE"/>
    <property type="match status" value="1"/>
</dbReference>
<comment type="similarity">
    <text evidence="1">Belongs to the GSP E family.</text>
</comment>
<evidence type="ECO:0000256" key="2">
    <source>
        <dbReference type="ARBA" id="ARBA00022741"/>
    </source>
</evidence>
<proteinExistence type="inferred from homology"/>
<dbReference type="RefSeq" id="WP_347787719.1">
    <property type="nucleotide sequence ID" value="NZ_JBDQQU010000008.1"/>
</dbReference>
<protein>
    <submittedName>
        <fullName evidence="5">ATPase, T2SS/T4P/T4SS family</fullName>
    </submittedName>
</protein>
<evidence type="ECO:0000313" key="6">
    <source>
        <dbReference type="Proteomes" id="UP001438292"/>
    </source>
</evidence>
<dbReference type="PANTHER" id="PTHR30258">
    <property type="entry name" value="TYPE II SECRETION SYSTEM PROTEIN GSPE-RELATED"/>
    <property type="match status" value="1"/>
</dbReference>
<evidence type="ECO:0000313" key="5">
    <source>
        <dbReference type="EMBL" id="MEO3954482.1"/>
    </source>
</evidence>
<dbReference type="Proteomes" id="UP001438292">
    <property type="component" value="Unassembled WGS sequence"/>
</dbReference>
<keyword evidence="6" id="KW-1185">Reference proteome</keyword>
<dbReference type="SUPFAM" id="SSF52540">
    <property type="entry name" value="P-loop containing nucleoside triphosphate hydrolases"/>
    <property type="match status" value="1"/>
</dbReference>
<dbReference type="InterPro" id="IPR027417">
    <property type="entry name" value="P-loop_NTPase"/>
</dbReference>
<keyword evidence="3" id="KW-0067">ATP-binding</keyword>
<dbReference type="InterPro" id="IPR001482">
    <property type="entry name" value="T2SS/T4SS_dom"/>
</dbReference>
<accession>A0ABV0H3G4</accession>
<comment type="caution">
    <text evidence="5">The sequence shown here is derived from an EMBL/GenBank/DDBJ whole genome shotgun (WGS) entry which is preliminary data.</text>
</comment>
<dbReference type="Gene3D" id="3.30.450.90">
    <property type="match status" value="1"/>
</dbReference>
<evidence type="ECO:0000256" key="3">
    <source>
        <dbReference type="ARBA" id="ARBA00022840"/>
    </source>
</evidence>
<reference evidence="5 6" key="1">
    <citation type="submission" date="2024-05" db="EMBL/GenBank/DDBJ databases">
        <authorList>
            <person name="De Oliveira J.P."/>
            <person name="Noriler S.A."/>
            <person name="De Oliveira A.G."/>
            <person name="Sipoli D.S."/>
        </authorList>
    </citation>
    <scope>NUCLEOTIDE SEQUENCE [LARGE SCALE GENOMIC DNA]</scope>
    <source>
        <strain evidence="5 6">LABIM186</strain>
    </source>
</reference>
<evidence type="ECO:0000256" key="1">
    <source>
        <dbReference type="ARBA" id="ARBA00006611"/>
    </source>
</evidence>
<sequence>MINALLTQALRDGASDIHIEAFEDRSVVRFRLDGTLRDVVSPHRALHAAMVSRIKIMANLDIAEKRIP</sequence>
<organism evidence="5 6">
    <name type="scientific">Chromobacterium piscinae</name>
    <dbReference type="NCBI Taxonomy" id="686831"/>
    <lineage>
        <taxon>Bacteria</taxon>
        <taxon>Pseudomonadati</taxon>
        <taxon>Pseudomonadota</taxon>
        <taxon>Betaproteobacteria</taxon>
        <taxon>Neisseriales</taxon>
        <taxon>Chromobacteriaceae</taxon>
        <taxon>Chromobacterium</taxon>
    </lineage>
</organism>
<dbReference type="EMBL" id="JBDQQU010000008">
    <property type="protein sequence ID" value="MEO3954482.1"/>
    <property type="molecule type" value="Genomic_DNA"/>
</dbReference>